<accession>A0AAV1QZ96</accession>
<gene>
    <name evidence="3" type="ORF">DCAF_LOCUS3795</name>
</gene>
<feature type="signal peptide" evidence="2">
    <location>
        <begin position="1"/>
        <end position="26"/>
    </location>
</feature>
<feature type="compositionally biased region" description="Polar residues" evidence="1">
    <location>
        <begin position="85"/>
        <end position="94"/>
    </location>
</feature>
<keyword evidence="4" id="KW-1185">Reference proteome</keyword>
<comment type="caution">
    <text evidence="3">The sequence shown here is derived from an EMBL/GenBank/DDBJ whole genome shotgun (WGS) entry which is preliminary data.</text>
</comment>
<evidence type="ECO:0000256" key="1">
    <source>
        <dbReference type="SAM" id="MobiDB-lite"/>
    </source>
</evidence>
<keyword evidence="2" id="KW-0732">Signal</keyword>
<dbReference type="Proteomes" id="UP001314170">
    <property type="component" value="Unassembled WGS sequence"/>
</dbReference>
<reference evidence="3 4" key="1">
    <citation type="submission" date="2024-01" db="EMBL/GenBank/DDBJ databases">
        <authorList>
            <person name="Waweru B."/>
        </authorList>
    </citation>
    <scope>NUCLEOTIDE SEQUENCE [LARGE SCALE GENOMIC DNA]</scope>
</reference>
<protein>
    <submittedName>
        <fullName evidence="3">Uncharacterized protein</fullName>
    </submittedName>
</protein>
<evidence type="ECO:0000313" key="3">
    <source>
        <dbReference type="EMBL" id="CAK7326100.1"/>
    </source>
</evidence>
<dbReference type="EMBL" id="CAWUPB010000851">
    <property type="protein sequence ID" value="CAK7326100.1"/>
    <property type="molecule type" value="Genomic_DNA"/>
</dbReference>
<organism evidence="3 4">
    <name type="scientific">Dovyalis caffra</name>
    <dbReference type="NCBI Taxonomy" id="77055"/>
    <lineage>
        <taxon>Eukaryota</taxon>
        <taxon>Viridiplantae</taxon>
        <taxon>Streptophyta</taxon>
        <taxon>Embryophyta</taxon>
        <taxon>Tracheophyta</taxon>
        <taxon>Spermatophyta</taxon>
        <taxon>Magnoliopsida</taxon>
        <taxon>eudicotyledons</taxon>
        <taxon>Gunneridae</taxon>
        <taxon>Pentapetalae</taxon>
        <taxon>rosids</taxon>
        <taxon>fabids</taxon>
        <taxon>Malpighiales</taxon>
        <taxon>Salicaceae</taxon>
        <taxon>Flacourtieae</taxon>
        <taxon>Dovyalis</taxon>
    </lineage>
</organism>
<dbReference type="PANTHER" id="PTHR33474">
    <property type="entry name" value="TRANSMEMBRANE PROTEIN"/>
    <property type="match status" value="1"/>
</dbReference>
<dbReference type="AlphaFoldDB" id="A0AAV1QZ96"/>
<proteinExistence type="predicted"/>
<name>A0AAV1QZ96_9ROSI</name>
<feature type="compositionally biased region" description="Polar residues" evidence="1">
    <location>
        <begin position="46"/>
        <end position="60"/>
    </location>
</feature>
<feature type="chain" id="PRO_5043898000" evidence="2">
    <location>
        <begin position="27"/>
        <end position="94"/>
    </location>
</feature>
<evidence type="ECO:0000256" key="2">
    <source>
        <dbReference type="SAM" id="SignalP"/>
    </source>
</evidence>
<sequence length="94" mass="10342">MAGSFLRPLAILLVVSQLIFWSVTSSSSKSTNLRTEDHLFYNSQDMLSSDQNTHHQTITKQGAGRENLEYNDYSGTGANDRHTPDSPSGPGQNN</sequence>
<dbReference type="PANTHER" id="PTHR33474:SF22">
    <property type="match status" value="1"/>
</dbReference>
<evidence type="ECO:0000313" key="4">
    <source>
        <dbReference type="Proteomes" id="UP001314170"/>
    </source>
</evidence>
<feature type="region of interest" description="Disordered" evidence="1">
    <location>
        <begin position="46"/>
        <end position="94"/>
    </location>
</feature>